<name>A0A3M4AHF9_9PSED</name>
<comment type="caution">
    <text evidence="1">The sequence shown here is derived from an EMBL/GenBank/DDBJ whole genome shotgun (WGS) entry which is preliminary data.</text>
</comment>
<dbReference type="RefSeq" id="WP_144439764.1">
    <property type="nucleotide sequence ID" value="NZ_RBQE01000303.1"/>
</dbReference>
<gene>
    <name evidence="1" type="ORF">ALQ30_100874</name>
</gene>
<dbReference type="EMBL" id="RBQE01000303">
    <property type="protein sequence ID" value="RMP05676.1"/>
    <property type="molecule type" value="Genomic_DNA"/>
</dbReference>
<dbReference type="Proteomes" id="UP000281604">
    <property type="component" value="Unassembled WGS sequence"/>
</dbReference>
<proteinExistence type="predicted"/>
<accession>A0A3M4AHF9</accession>
<organism evidence="1 2">
    <name type="scientific">Pseudomonas syringae pv. persicae</name>
    <dbReference type="NCBI Taxonomy" id="237306"/>
    <lineage>
        <taxon>Bacteria</taxon>
        <taxon>Pseudomonadati</taxon>
        <taxon>Pseudomonadota</taxon>
        <taxon>Gammaproteobacteria</taxon>
        <taxon>Pseudomonadales</taxon>
        <taxon>Pseudomonadaceae</taxon>
        <taxon>Pseudomonas</taxon>
    </lineage>
</organism>
<evidence type="ECO:0000313" key="1">
    <source>
        <dbReference type="EMBL" id="RMP05676.1"/>
    </source>
</evidence>
<dbReference type="AlphaFoldDB" id="A0A3M4AHF9"/>
<reference evidence="1 2" key="1">
    <citation type="submission" date="2018-08" db="EMBL/GenBank/DDBJ databases">
        <title>Recombination of ecologically and evolutionarily significant loci maintains genetic cohesion in the Pseudomonas syringae species complex.</title>
        <authorList>
            <person name="Dillon M."/>
            <person name="Thakur S."/>
            <person name="Almeida R.N.D."/>
            <person name="Weir B.S."/>
            <person name="Guttman D.S."/>
        </authorList>
    </citation>
    <scope>NUCLEOTIDE SEQUENCE [LARGE SCALE GENOMIC DNA]</scope>
    <source>
        <strain evidence="1 2">ICMP 3706</strain>
    </source>
</reference>
<sequence>MIDHRLGGVRQEVGMVLEKPASAGFLFAARKSGDVYQQAPSYLRSATIGVRSLTLLLPPAPLAVPSSLILEISAHKTAS</sequence>
<evidence type="ECO:0000313" key="2">
    <source>
        <dbReference type="Proteomes" id="UP000281604"/>
    </source>
</evidence>
<protein>
    <submittedName>
        <fullName evidence="1">Uncharacterized protein</fullName>
    </submittedName>
</protein>